<dbReference type="Pfam" id="PF08240">
    <property type="entry name" value="ADH_N"/>
    <property type="match status" value="1"/>
</dbReference>
<keyword evidence="2 4" id="KW-0862">Zinc</keyword>
<gene>
    <name evidence="6" type="ORF">JN12_03023</name>
</gene>
<dbReference type="InterPro" id="IPR050129">
    <property type="entry name" value="Zn_alcohol_dh"/>
</dbReference>
<dbReference type="PANTHER" id="PTHR43401:SF2">
    <property type="entry name" value="L-THREONINE 3-DEHYDROGENASE"/>
    <property type="match status" value="1"/>
</dbReference>
<dbReference type="PANTHER" id="PTHR43401">
    <property type="entry name" value="L-THREONINE 3-DEHYDROGENASE"/>
    <property type="match status" value="1"/>
</dbReference>
<protein>
    <submittedName>
        <fullName evidence="6">(R,R)-butanediol dehydrogenase/meso-butanediol dehydrogenase/diacetyl reductase</fullName>
    </submittedName>
</protein>
<dbReference type="InterPro" id="IPR036291">
    <property type="entry name" value="NAD(P)-bd_dom_sf"/>
</dbReference>
<evidence type="ECO:0000259" key="5">
    <source>
        <dbReference type="SMART" id="SM00829"/>
    </source>
</evidence>
<dbReference type="GO" id="GO:0016616">
    <property type="term" value="F:oxidoreductase activity, acting on the CH-OH group of donors, NAD or NADP as acceptor"/>
    <property type="evidence" value="ECO:0007669"/>
    <property type="project" value="UniProtKB-ARBA"/>
</dbReference>
<sequence>MMKAVVFKEAGKKLEVREVPRPKAGPGELVFKVGACGICASDIHATEVPGMLPPGQVLGHECAGEVVEVGPEVAGDWKVGDRLLSLPMKVCGTCPACQGGDFTQCSAMIIQGFDLRFPGGYAEYAPAFAAMAMKIPPELDVRDAAVIEPLAVGLNAYRTAQVPPGSDVVVVGAGVIGLALANWARFFGAGSVAVSEVVPARIERARKLGVDLVIDAGSCENPAAEFERSTGRPCTVIFECIGRPIIQKLIDMAPSNTHLVVVGAGMQPEQLTPFPAAMKKIRITFALGYDPADTAFVMRMLVAGRISASSLVSATTGLEEVPEMFAALQKPNDHCKVLIVT</sequence>
<reference evidence="6 7" key="1">
    <citation type="submission" date="2019-07" db="EMBL/GenBank/DDBJ databases">
        <title>Genomic Encyclopedia of Archaeal and Bacterial Type Strains, Phase II (KMG-II): from individual species to whole genera.</title>
        <authorList>
            <person name="Goeker M."/>
        </authorList>
    </citation>
    <scope>NUCLEOTIDE SEQUENCE [LARGE SCALE GENOMIC DNA]</scope>
    <source>
        <strain evidence="6 7">ATCC BAA-1139</strain>
    </source>
</reference>
<comment type="similarity">
    <text evidence="4">Belongs to the zinc-containing alcohol dehydrogenase family.</text>
</comment>
<comment type="caution">
    <text evidence="6">The sequence shown here is derived from an EMBL/GenBank/DDBJ whole genome shotgun (WGS) entry which is preliminary data.</text>
</comment>
<dbReference type="SMART" id="SM00829">
    <property type="entry name" value="PKS_ER"/>
    <property type="match status" value="1"/>
</dbReference>
<dbReference type="Proteomes" id="UP000319449">
    <property type="component" value="Unassembled WGS sequence"/>
</dbReference>
<dbReference type="InterPro" id="IPR013154">
    <property type="entry name" value="ADH-like_N"/>
</dbReference>
<evidence type="ECO:0000313" key="7">
    <source>
        <dbReference type="Proteomes" id="UP000319449"/>
    </source>
</evidence>
<accession>A0A562VI71</accession>
<dbReference type="SUPFAM" id="SSF51735">
    <property type="entry name" value="NAD(P)-binding Rossmann-fold domains"/>
    <property type="match status" value="1"/>
</dbReference>
<name>A0A562VI71_9BACT</name>
<dbReference type="InterPro" id="IPR002328">
    <property type="entry name" value="ADH_Zn_CS"/>
</dbReference>
<dbReference type="Pfam" id="PF00107">
    <property type="entry name" value="ADH_zinc_N"/>
    <property type="match status" value="1"/>
</dbReference>
<dbReference type="SUPFAM" id="SSF50129">
    <property type="entry name" value="GroES-like"/>
    <property type="match status" value="1"/>
</dbReference>
<dbReference type="RefSeq" id="WP_211360554.1">
    <property type="nucleotide sequence ID" value="NZ_VLLN01000021.1"/>
</dbReference>
<keyword evidence="1 4" id="KW-0479">Metal-binding</keyword>
<evidence type="ECO:0000256" key="4">
    <source>
        <dbReference type="RuleBase" id="RU361277"/>
    </source>
</evidence>
<feature type="domain" description="Enoyl reductase (ER)" evidence="5">
    <location>
        <begin position="11"/>
        <end position="339"/>
    </location>
</feature>
<dbReference type="PROSITE" id="PS00059">
    <property type="entry name" value="ADH_ZINC"/>
    <property type="match status" value="1"/>
</dbReference>
<dbReference type="Gene3D" id="3.90.180.10">
    <property type="entry name" value="Medium-chain alcohol dehydrogenases, catalytic domain"/>
    <property type="match status" value="1"/>
</dbReference>
<dbReference type="Gene3D" id="3.40.50.720">
    <property type="entry name" value="NAD(P)-binding Rossmann-like Domain"/>
    <property type="match status" value="1"/>
</dbReference>
<evidence type="ECO:0000256" key="2">
    <source>
        <dbReference type="ARBA" id="ARBA00022833"/>
    </source>
</evidence>
<dbReference type="InterPro" id="IPR011032">
    <property type="entry name" value="GroES-like_sf"/>
</dbReference>
<keyword evidence="7" id="KW-1185">Reference proteome</keyword>
<dbReference type="AlphaFoldDB" id="A0A562VI71"/>
<dbReference type="EMBL" id="VLLN01000021">
    <property type="protein sequence ID" value="TWJ17484.1"/>
    <property type="molecule type" value="Genomic_DNA"/>
</dbReference>
<dbReference type="InterPro" id="IPR013149">
    <property type="entry name" value="ADH-like_C"/>
</dbReference>
<dbReference type="GO" id="GO:0008270">
    <property type="term" value="F:zinc ion binding"/>
    <property type="evidence" value="ECO:0007669"/>
    <property type="project" value="InterPro"/>
</dbReference>
<dbReference type="InterPro" id="IPR020843">
    <property type="entry name" value="ER"/>
</dbReference>
<comment type="cofactor">
    <cofactor evidence="4">
        <name>Zn(2+)</name>
        <dbReference type="ChEBI" id="CHEBI:29105"/>
    </cofactor>
</comment>
<evidence type="ECO:0000256" key="3">
    <source>
        <dbReference type="ARBA" id="ARBA00023002"/>
    </source>
</evidence>
<evidence type="ECO:0000256" key="1">
    <source>
        <dbReference type="ARBA" id="ARBA00022723"/>
    </source>
</evidence>
<organism evidence="6 7">
    <name type="scientific">Geobacter argillaceus</name>
    <dbReference type="NCBI Taxonomy" id="345631"/>
    <lineage>
        <taxon>Bacteria</taxon>
        <taxon>Pseudomonadati</taxon>
        <taxon>Thermodesulfobacteriota</taxon>
        <taxon>Desulfuromonadia</taxon>
        <taxon>Geobacterales</taxon>
        <taxon>Geobacteraceae</taxon>
        <taxon>Geobacter</taxon>
    </lineage>
</organism>
<proteinExistence type="inferred from homology"/>
<evidence type="ECO:0000313" key="6">
    <source>
        <dbReference type="EMBL" id="TWJ17484.1"/>
    </source>
</evidence>
<keyword evidence="3" id="KW-0560">Oxidoreductase</keyword>